<dbReference type="PANTHER" id="PTHR39337:SF1">
    <property type="entry name" value="BLR5642 PROTEIN"/>
    <property type="match status" value="1"/>
</dbReference>
<evidence type="ECO:0000313" key="2">
    <source>
        <dbReference type="Proteomes" id="UP000016887"/>
    </source>
</evidence>
<dbReference type="KEGG" id="acj:ACAM_1404"/>
<accession>U3TFV4</accession>
<dbReference type="InterPro" id="IPR014519">
    <property type="entry name" value="UCP024492"/>
</dbReference>
<dbReference type="AlphaFoldDB" id="U3TFV4"/>
<proteinExistence type="predicted"/>
<dbReference type="eggNOG" id="arCOG00723">
    <property type="taxonomic scope" value="Archaea"/>
</dbReference>
<dbReference type="Pfam" id="PF04343">
    <property type="entry name" value="DUF488"/>
    <property type="match status" value="1"/>
</dbReference>
<dbReference type="PIRSF" id="PIRSF024492">
    <property type="entry name" value="UCP024492"/>
    <property type="match status" value="1"/>
</dbReference>
<name>U3TFV4_9CREN</name>
<organism evidence="1 2">
    <name type="scientific">Aeropyrum camini SY1 = JCM 12091</name>
    <dbReference type="NCBI Taxonomy" id="1198449"/>
    <lineage>
        <taxon>Archaea</taxon>
        <taxon>Thermoproteota</taxon>
        <taxon>Thermoprotei</taxon>
        <taxon>Desulfurococcales</taxon>
        <taxon>Desulfurococcaceae</taxon>
        <taxon>Aeropyrum</taxon>
    </lineage>
</organism>
<dbReference type="InterPro" id="IPR007438">
    <property type="entry name" value="DUF488"/>
</dbReference>
<dbReference type="EMBL" id="AP012489">
    <property type="protein sequence ID" value="BAN90873.1"/>
    <property type="molecule type" value="Genomic_DNA"/>
</dbReference>
<reference evidence="1 2" key="1">
    <citation type="journal article" date="2013" name="Appl. Environ. Microbiol.">
        <title>Variation of the Virus-Related Elements within Syntenic Genomes of the Hyperthermophilic Archaeon Aeropyrum.</title>
        <authorList>
            <person name="Daifuku T."/>
            <person name="Yoshida T."/>
            <person name="Kitamura T."/>
            <person name="Kawaichi S."/>
            <person name="Inoue T."/>
            <person name="Nomura K."/>
            <person name="Yoshida Y."/>
            <person name="Kuno S."/>
            <person name="Sako Y."/>
        </authorList>
    </citation>
    <scope>NUCLEOTIDE SEQUENCE [LARGE SCALE GENOMIC DNA]</scope>
    <source>
        <strain evidence="1 2">SY1</strain>
    </source>
</reference>
<keyword evidence="2" id="KW-1185">Reference proteome</keyword>
<dbReference type="Proteomes" id="UP000016887">
    <property type="component" value="Chromosome"/>
</dbReference>
<evidence type="ECO:0000313" key="1">
    <source>
        <dbReference type="EMBL" id="BAN90873.1"/>
    </source>
</evidence>
<dbReference type="PANTHER" id="PTHR39337">
    <property type="entry name" value="BLR5642 PROTEIN"/>
    <property type="match status" value="1"/>
</dbReference>
<sequence length="181" mass="20334">MGVGREAYTLGHGSRSLEEIAGLAGSVGSRVVVDVRRWPRSRRYPWLSRESLEGFLRGRGLAYIHLPFLGGYRSFGRDVDPSLRSSFSCFESEGFNAYAAYLASSPAAWRGLEVIAYLAEAGARPVVMCSERLPWRCHRKVIADWLYNRGFKVFHVLERGRVVEHGGTRCVEMLSPRPGRV</sequence>
<protein>
    <submittedName>
        <fullName evidence="1">Uncharacterized conserved protein</fullName>
    </submittedName>
</protein>
<gene>
    <name evidence="1" type="ORF">ACAM_1404</name>
</gene>